<organism evidence="1 2">
    <name type="scientific">Heterodera schachtii</name>
    <name type="common">Sugarbeet cyst nematode worm</name>
    <name type="synonym">Tylenchus schachtii</name>
    <dbReference type="NCBI Taxonomy" id="97005"/>
    <lineage>
        <taxon>Eukaryota</taxon>
        <taxon>Metazoa</taxon>
        <taxon>Ecdysozoa</taxon>
        <taxon>Nematoda</taxon>
        <taxon>Chromadorea</taxon>
        <taxon>Rhabditida</taxon>
        <taxon>Tylenchina</taxon>
        <taxon>Tylenchomorpha</taxon>
        <taxon>Tylenchoidea</taxon>
        <taxon>Heteroderidae</taxon>
        <taxon>Heteroderinae</taxon>
        <taxon>Heterodera</taxon>
    </lineage>
</organism>
<name>A0ABD2JBU5_HETSC</name>
<reference evidence="1 2" key="1">
    <citation type="submission" date="2024-10" db="EMBL/GenBank/DDBJ databases">
        <authorList>
            <person name="Kim D."/>
        </authorList>
    </citation>
    <scope>NUCLEOTIDE SEQUENCE [LARGE SCALE GENOMIC DNA]</scope>
    <source>
        <strain evidence="1">Taebaek</strain>
    </source>
</reference>
<sequence>MGNENSTPLSGVPRRCGQFVEEHYCQCSVLSLRANRVTLVGCDSVDHDLKLATDVAGRIAHGLSSGASSSEPADSLRGAFRNLVLKAQDRLSEEFSHMAVEVRYECARCGHVVHVTYGIVQSGKYKVCGRYSKTTSTLVMSVNKCFVDVERVFDDMWSDCGIARSSKDWATEMFQRI</sequence>
<dbReference type="EMBL" id="JBICCN010000168">
    <property type="protein sequence ID" value="KAL3088093.1"/>
    <property type="molecule type" value="Genomic_DNA"/>
</dbReference>
<dbReference type="Proteomes" id="UP001620645">
    <property type="component" value="Unassembled WGS sequence"/>
</dbReference>
<comment type="caution">
    <text evidence="1">The sequence shown here is derived from an EMBL/GenBank/DDBJ whole genome shotgun (WGS) entry which is preliminary data.</text>
</comment>
<accession>A0ABD2JBU5</accession>
<evidence type="ECO:0000313" key="2">
    <source>
        <dbReference type="Proteomes" id="UP001620645"/>
    </source>
</evidence>
<gene>
    <name evidence="1" type="ORF">niasHS_009379</name>
</gene>
<dbReference type="AlphaFoldDB" id="A0ABD2JBU5"/>
<keyword evidence="2" id="KW-1185">Reference proteome</keyword>
<evidence type="ECO:0000313" key="1">
    <source>
        <dbReference type="EMBL" id="KAL3088093.1"/>
    </source>
</evidence>
<protein>
    <submittedName>
        <fullName evidence="1">Uncharacterized protein</fullName>
    </submittedName>
</protein>
<proteinExistence type="predicted"/>